<dbReference type="eggNOG" id="COG4709">
    <property type="taxonomic scope" value="Bacteria"/>
</dbReference>
<feature type="compositionally biased region" description="Low complexity" evidence="1">
    <location>
        <begin position="289"/>
        <end position="299"/>
    </location>
</feature>
<name>W9GBB0_9MICO</name>
<dbReference type="STRING" id="1386089.N865_07280"/>
<reference evidence="3 4" key="1">
    <citation type="submission" date="2013-08" db="EMBL/GenBank/DDBJ databases">
        <title>Intrasporangium oryzae NRRL B-24470.</title>
        <authorList>
            <person name="Liu H."/>
            <person name="Wang G."/>
        </authorList>
    </citation>
    <scope>NUCLEOTIDE SEQUENCE [LARGE SCALE GENOMIC DNA]</scope>
    <source>
        <strain evidence="3 4">NRRL B-24470</strain>
    </source>
</reference>
<keyword evidence="2" id="KW-1133">Transmembrane helix</keyword>
<feature type="region of interest" description="Disordered" evidence="1">
    <location>
        <begin position="252"/>
        <end position="299"/>
    </location>
</feature>
<dbReference type="AlphaFoldDB" id="W9GBB0"/>
<dbReference type="RefSeq" id="WP_034804020.1">
    <property type="nucleotide sequence ID" value="NZ_AWSA01000014.1"/>
</dbReference>
<feature type="transmembrane region" description="Helical" evidence="2">
    <location>
        <begin position="133"/>
        <end position="149"/>
    </location>
</feature>
<dbReference type="Pfam" id="PF22564">
    <property type="entry name" value="HAAS"/>
    <property type="match status" value="1"/>
</dbReference>
<dbReference type="Proteomes" id="UP000019489">
    <property type="component" value="Unassembled WGS sequence"/>
</dbReference>
<proteinExistence type="predicted"/>
<keyword evidence="4" id="KW-1185">Reference proteome</keyword>
<keyword evidence="2" id="KW-0472">Membrane</keyword>
<evidence type="ECO:0000313" key="4">
    <source>
        <dbReference type="Proteomes" id="UP000019489"/>
    </source>
</evidence>
<feature type="transmembrane region" description="Helical" evidence="2">
    <location>
        <begin position="101"/>
        <end position="127"/>
    </location>
</feature>
<keyword evidence="2" id="KW-0812">Transmembrane</keyword>
<organism evidence="3 4">
    <name type="scientific">Intrasporangium oryzae NRRL B-24470</name>
    <dbReference type="NCBI Taxonomy" id="1386089"/>
    <lineage>
        <taxon>Bacteria</taxon>
        <taxon>Bacillati</taxon>
        <taxon>Actinomycetota</taxon>
        <taxon>Actinomycetes</taxon>
        <taxon>Micrococcales</taxon>
        <taxon>Intrasporangiaceae</taxon>
        <taxon>Intrasporangium</taxon>
    </lineage>
</organism>
<accession>W9GBB0</accession>
<evidence type="ECO:0000256" key="2">
    <source>
        <dbReference type="SAM" id="Phobius"/>
    </source>
</evidence>
<dbReference type="OrthoDB" id="5185521at2"/>
<feature type="compositionally biased region" description="Low complexity" evidence="1">
    <location>
        <begin position="260"/>
        <end position="276"/>
    </location>
</feature>
<evidence type="ECO:0000256" key="1">
    <source>
        <dbReference type="SAM" id="MobiDB-lite"/>
    </source>
</evidence>
<comment type="caution">
    <text evidence="3">The sequence shown here is derived from an EMBL/GenBank/DDBJ whole genome shotgun (WGS) entry which is preliminary data.</text>
</comment>
<gene>
    <name evidence="3" type="ORF">N865_07280</name>
</gene>
<dbReference type="PATRIC" id="fig|1386089.3.peg.1685"/>
<evidence type="ECO:0000313" key="3">
    <source>
        <dbReference type="EMBL" id="EWT02108.1"/>
    </source>
</evidence>
<sequence>MIASTPRDDVRGYVARVRVALGDLPADDVDELTQGMEADLAELVAESGGRVRDRLGTPEAYAAELRSAAGLPPRVVASASTGIGDLVRRLRDRWDDRVRRWAWLADLVPVWWVFRGIIGAWAVAGLLGRDPHSWLMWFAGAAISFWLGRAGRAWTGPRRRLATTLNVVTVLVTLLVVVPSELTHSGPDWSSGEVVYSPPTPGLAYDGFPVTGYFVYDAQGRPVPNARVFDQDGHPLPPQGANTNVYIPPATIAPLPDAPGPAEAPSSSATPSAMASVGGSGATTPVPSATTQAATTKAS</sequence>
<dbReference type="EMBL" id="AWSA01000014">
    <property type="protein sequence ID" value="EWT02108.1"/>
    <property type="molecule type" value="Genomic_DNA"/>
</dbReference>
<protein>
    <submittedName>
        <fullName evidence="3">Uncharacterized protein</fullName>
    </submittedName>
</protein>